<evidence type="ECO:0000313" key="7">
    <source>
        <dbReference type="EMBL" id="SER87217.1"/>
    </source>
</evidence>
<keyword evidence="2" id="KW-0964">Secreted</keyword>
<evidence type="ECO:0000256" key="2">
    <source>
        <dbReference type="ARBA" id="ARBA00022525"/>
    </source>
</evidence>
<keyword evidence="5" id="KW-0812">Transmembrane</keyword>
<keyword evidence="5" id="KW-1133">Transmembrane helix</keyword>
<dbReference type="Proteomes" id="UP000198948">
    <property type="component" value="Unassembled WGS sequence"/>
</dbReference>
<dbReference type="NCBIfam" id="TIGR01167">
    <property type="entry name" value="LPXTG_anchor"/>
    <property type="match status" value="1"/>
</dbReference>
<feature type="transmembrane region" description="Helical" evidence="5">
    <location>
        <begin position="20"/>
        <end position="38"/>
    </location>
</feature>
<dbReference type="InterPro" id="IPR019931">
    <property type="entry name" value="LPXTG_anchor"/>
</dbReference>
<feature type="domain" description="Gram-positive cocci surface proteins LPxTG" evidence="6">
    <location>
        <begin position="85"/>
        <end position="123"/>
    </location>
</feature>
<keyword evidence="1" id="KW-0134">Cell wall</keyword>
<dbReference type="STRING" id="142588.SAMN04488559_108104"/>
<dbReference type="Pfam" id="PF00746">
    <property type="entry name" value="Gram_pos_anchor"/>
    <property type="match status" value="1"/>
</dbReference>
<organism evidence="7 8">
    <name type="scientific">Isobaculum melis</name>
    <dbReference type="NCBI Taxonomy" id="142588"/>
    <lineage>
        <taxon>Bacteria</taxon>
        <taxon>Bacillati</taxon>
        <taxon>Bacillota</taxon>
        <taxon>Bacilli</taxon>
        <taxon>Lactobacillales</taxon>
        <taxon>Carnobacteriaceae</taxon>
        <taxon>Isobaculum</taxon>
    </lineage>
</organism>
<name>A0A1H9SQR0_9LACT</name>
<evidence type="ECO:0000256" key="1">
    <source>
        <dbReference type="ARBA" id="ARBA00022512"/>
    </source>
</evidence>
<accession>A0A1H9SQR0</accession>
<protein>
    <submittedName>
        <fullName evidence="7">LPXTG-motif cell wall anchor domain-containing protein</fullName>
    </submittedName>
</protein>
<keyword evidence="5" id="KW-0472">Membrane</keyword>
<gene>
    <name evidence="7" type="ORF">SAMN04488559_108104</name>
</gene>
<evidence type="ECO:0000259" key="6">
    <source>
        <dbReference type="Pfam" id="PF00746"/>
    </source>
</evidence>
<evidence type="ECO:0000256" key="3">
    <source>
        <dbReference type="ARBA" id="ARBA00022729"/>
    </source>
</evidence>
<proteinExistence type="predicted"/>
<keyword evidence="3" id="KW-0732">Signal</keyword>
<evidence type="ECO:0000256" key="4">
    <source>
        <dbReference type="ARBA" id="ARBA00023088"/>
    </source>
</evidence>
<feature type="transmembrane region" description="Helical" evidence="5">
    <location>
        <begin position="94"/>
        <end position="112"/>
    </location>
</feature>
<sequence>MFQRMNKGVCDSLKKNKMSFIFISIGLIFLLFVPLRLIEASEDIEYRSRIEIGFYGKYEPETESKPDYSIDYSEVIPLTRSQEILPSTGEKNSGYLMVIGLTIVGSILLINIKQKVSRRNEENEKNS</sequence>
<evidence type="ECO:0000313" key="8">
    <source>
        <dbReference type="Proteomes" id="UP000198948"/>
    </source>
</evidence>
<reference evidence="7 8" key="1">
    <citation type="submission" date="2016-10" db="EMBL/GenBank/DDBJ databases">
        <authorList>
            <person name="de Groot N.N."/>
        </authorList>
    </citation>
    <scope>NUCLEOTIDE SEQUENCE [LARGE SCALE GENOMIC DNA]</scope>
    <source>
        <strain evidence="7 8">DSM 13760</strain>
    </source>
</reference>
<evidence type="ECO:0000256" key="5">
    <source>
        <dbReference type="SAM" id="Phobius"/>
    </source>
</evidence>
<keyword evidence="4" id="KW-0572">Peptidoglycan-anchor</keyword>
<keyword evidence="8" id="KW-1185">Reference proteome</keyword>
<dbReference type="EMBL" id="FOHA01000008">
    <property type="protein sequence ID" value="SER87217.1"/>
    <property type="molecule type" value="Genomic_DNA"/>
</dbReference>
<dbReference type="AlphaFoldDB" id="A0A1H9SQR0"/>